<proteinExistence type="predicted"/>
<dbReference type="AlphaFoldDB" id="A0A7C9ABW3"/>
<name>A0A7C9ABW3_OPUST</name>
<reference evidence="2" key="2">
    <citation type="submission" date="2020-07" db="EMBL/GenBank/DDBJ databases">
        <authorList>
            <person name="Vera ALvarez R."/>
            <person name="Arias-Moreno D.M."/>
            <person name="Jimenez-Jacinto V."/>
            <person name="Jimenez-Bremont J.F."/>
            <person name="Swaminathan K."/>
            <person name="Moose S.P."/>
            <person name="Guerrero-Gonzalez M.L."/>
            <person name="Marino-Ramirez L."/>
            <person name="Landsman D."/>
            <person name="Rodriguez-Kessler M."/>
            <person name="Delgado-Sanchez P."/>
        </authorList>
    </citation>
    <scope>NUCLEOTIDE SEQUENCE</scope>
    <source>
        <tissue evidence="2">Cladode</tissue>
    </source>
</reference>
<dbReference type="EMBL" id="GISG01218949">
    <property type="protein sequence ID" value="MBA4662950.1"/>
    <property type="molecule type" value="Transcribed_RNA"/>
</dbReference>
<organism evidence="2">
    <name type="scientific">Opuntia streptacantha</name>
    <name type="common">Prickly pear cactus</name>
    <name type="synonym">Opuntia cardona</name>
    <dbReference type="NCBI Taxonomy" id="393608"/>
    <lineage>
        <taxon>Eukaryota</taxon>
        <taxon>Viridiplantae</taxon>
        <taxon>Streptophyta</taxon>
        <taxon>Embryophyta</taxon>
        <taxon>Tracheophyta</taxon>
        <taxon>Spermatophyta</taxon>
        <taxon>Magnoliopsida</taxon>
        <taxon>eudicotyledons</taxon>
        <taxon>Gunneridae</taxon>
        <taxon>Pentapetalae</taxon>
        <taxon>Caryophyllales</taxon>
        <taxon>Cactineae</taxon>
        <taxon>Cactaceae</taxon>
        <taxon>Opuntioideae</taxon>
        <taxon>Opuntia</taxon>
    </lineage>
</organism>
<protein>
    <submittedName>
        <fullName evidence="2">Uncharacterized protein</fullName>
    </submittedName>
</protein>
<evidence type="ECO:0000256" key="1">
    <source>
        <dbReference type="SAM" id="MobiDB-lite"/>
    </source>
</evidence>
<sequence>MHRSEGCIHDDGGLIGDVKGTNSLLLQNRLDAVEKTPVDSTPKLQPLLDHVHWRQNGVAHHCGANPRHRMSQVVIRVAAGQPGLAELIDGEVDGMGGAGSEAHGGDAPVEPGRPIRPQN</sequence>
<accession>A0A7C9ABW3</accession>
<feature type="region of interest" description="Disordered" evidence="1">
    <location>
        <begin position="91"/>
        <end position="119"/>
    </location>
</feature>
<evidence type="ECO:0000313" key="2">
    <source>
        <dbReference type="EMBL" id="MBA4662950.1"/>
    </source>
</evidence>
<reference evidence="2" key="1">
    <citation type="journal article" date="2013" name="J. Plant Res.">
        <title>Effect of fungi and light on seed germination of three Opuntia species from semiarid lands of central Mexico.</title>
        <authorList>
            <person name="Delgado-Sanchez P."/>
            <person name="Jimenez-Bremont J.F."/>
            <person name="Guerrero-Gonzalez Mde L."/>
            <person name="Flores J."/>
        </authorList>
    </citation>
    <scope>NUCLEOTIDE SEQUENCE</scope>
    <source>
        <tissue evidence="2">Cladode</tissue>
    </source>
</reference>